<dbReference type="EMBL" id="JADGJD010000159">
    <property type="protein sequence ID" value="KAJ3054098.1"/>
    <property type="molecule type" value="Genomic_DNA"/>
</dbReference>
<feature type="region of interest" description="Disordered" evidence="1">
    <location>
        <begin position="1"/>
        <end position="29"/>
    </location>
</feature>
<dbReference type="GO" id="GO:0034455">
    <property type="term" value="C:t-UTP complex"/>
    <property type="evidence" value="ECO:0007669"/>
    <property type="project" value="TreeGrafter"/>
</dbReference>
<dbReference type="SUPFAM" id="SSF50998">
    <property type="entry name" value="Quinoprotein alcohol dehydrogenase-like"/>
    <property type="match status" value="1"/>
</dbReference>
<proteinExistence type="predicted"/>
<dbReference type="Pfam" id="PF00400">
    <property type="entry name" value="WD40"/>
    <property type="match status" value="1"/>
</dbReference>
<dbReference type="Gene3D" id="2.130.10.10">
    <property type="entry name" value="YVTN repeat-like/Quinoprotein amine dehydrogenase"/>
    <property type="match status" value="3"/>
</dbReference>
<dbReference type="AlphaFoldDB" id="A0AAD5SFE6"/>
<dbReference type="GO" id="GO:0003723">
    <property type="term" value="F:RNA binding"/>
    <property type="evidence" value="ECO:0007669"/>
    <property type="project" value="TreeGrafter"/>
</dbReference>
<keyword evidence="3" id="KW-1185">Reference proteome</keyword>
<dbReference type="InterPro" id="IPR015943">
    <property type="entry name" value="WD40/YVTN_repeat-like_dom_sf"/>
</dbReference>
<dbReference type="PANTHER" id="PTHR44163">
    <property type="entry name" value="U3 SMALL NUCLEOLAR RNA-ASSOCIATED PROTEIN 4 HOMOLOG"/>
    <property type="match status" value="1"/>
</dbReference>
<gene>
    <name evidence="2" type="primary">CIRH1A</name>
    <name evidence="2" type="ORF">HK097_002684</name>
</gene>
<dbReference type="InterPro" id="IPR011047">
    <property type="entry name" value="Quinoprotein_ADH-like_sf"/>
</dbReference>
<feature type="compositionally biased region" description="Acidic residues" evidence="1">
    <location>
        <begin position="791"/>
        <end position="801"/>
    </location>
</feature>
<organism evidence="2 3">
    <name type="scientific">Rhizophlyctis rosea</name>
    <dbReference type="NCBI Taxonomy" id="64517"/>
    <lineage>
        <taxon>Eukaryota</taxon>
        <taxon>Fungi</taxon>
        <taxon>Fungi incertae sedis</taxon>
        <taxon>Chytridiomycota</taxon>
        <taxon>Chytridiomycota incertae sedis</taxon>
        <taxon>Chytridiomycetes</taxon>
        <taxon>Rhizophlyctidales</taxon>
        <taxon>Rhizophlyctidaceae</taxon>
        <taxon>Rhizophlyctis</taxon>
    </lineage>
</organism>
<dbReference type="SMART" id="SM00320">
    <property type="entry name" value="WD40"/>
    <property type="match status" value="9"/>
</dbReference>
<accession>A0AAD5SFE6</accession>
<dbReference type="GO" id="GO:0000462">
    <property type="term" value="P:maturation of SSU-rRNA from tricistronic rRNA transcript (SSU-rRNA, 5.8S rRNA, LSU-rRNA)"/>
    <property type="evidence" value="ECO:0007669"/>
    <property type="project" value="InterPro"/>
</dbReference>
<dbReference type="InterPro" id="IPR046351">
    <property type="entry name" value="UTP4"/>
</dbReference>
<evidence type="ECO:0000313" key="3">
    <source>
        <dbReference type="Proteomes" id="UP001212841"/>
    </source>
</evidence>
<evidence type="ECO:0000256" key="1">
    <source>
        <dbReference type="SAM" id="MobiDB-lite"/>
    </source>
</evidence>
<dbReference type="GO" id="GO:0030686">
    <property type="term" value="C:90S preribosome"/>
    <property type="evidence" value="ECO:0007669"/>
    <property type="project" value="InterPro"/>
</dbReference>
<feature type="compositionally biased region" description="Basic and acidic residues" evidence="1">
    <location>
        <begin position="1"/>
        <end position="17"/>
    </location>
</feature>
<dbReference type="PANTHER" id="PTHR44163:SF1">
    <property type="entry name" value="U3 SMALL NUCLEOLAR RNA-ASSOCIATED PROTEIN 4 HOMOLOG"/>
    <property type="match status" value="1"/>
</dbReference>
<protein>
    <submittedName>
        <fullName evidence="2">U3 small nucleolar RNA-associated protein 4</fullName>
    </submittedName>
</protein>
<comment type="caution">
    <text evidence="2">The sequence shown here is derived from an EMBL/GenBank/DDBJ whole genome shotgun (WGS) entry which is preliminary data.</text>
</comment>
<reference evidence="2" key="1">
    <citation type="submission" date="2020-05" db="EMBL/GenBank/DDBJ databases">
        <title>Phylogenomic resolution of chytrid fungi.</title>
        <authorList>
            <person name="Stajich J.E."/>
            <person name="Amses K."/>
            <person name="Simmons R."/>
            <person name="Seto K."/>
            <person name="Myers J."/>
            <person name="Bonds A."/>
            <person name="Quandt C.A."/>
            <person name="Barry K."/>
            <person name="Liu P."/>
            <person name="Grigoriev I."/>
            <person name="Longcore J.E."/>
            <person name="James T.Y."/>
        </authorList>
    </citation>
    <scope>NUCLEOTIDE SEQUENCE</scope>
    <source>
        <strain evidence="2">JEL0318</strain>
    </source>
</reference>
<name>A0AAD5SFE6_9FUNG</name>
<dbReference type="Proteomes" id="UP001212841">
    <property type="component" value="Unassembled WGS sequence"/>
</dbReference>
<dbReference type="InterPro" id="IPR001680">
    <property type="entry name" value="WD40_rpt"/>
</dbReference>
<dbReference type="GO" id="GO:0032040">
    <property type="term" value="C:small-subunit processome"/>
    <property type="evidence" value="ECO:0007669"/>
    <property type="project" value="TreeGrafter"/>
</dbReference>
<evidence type="ECO:0000313" key="2">
    <source>
        <dbReference type="EMBL" id="KAJ3054098.1"/>
    </source>
</evidence>
<sequence length="913" mass="100650">MATETEKQRDVPRDRERGGRRRTGAGAKSSLVIHRCRTVHYTPAGIVSLSFTPETVGKKRMLACARANGDIELWCPSVSRWHLERTIPGRPKAPVETVLWTHQTTIDEASFADQMDEDDTPESRETHIKHLRSLPPRLFSTSLDGRIVEWDITSLQPKQTMESNGGAIWCMVANSAHTRLAVGCEDGFVRIYNIADGSLEFLKFFERQEGRIMSLAWFNGVSGEFVAAGGADGVIRKFDYGTGKVARRMLVDKARGGEDTIVWDLAVLKDGTIVAGDSLGNVSFWNSTTGVVFRTMRTHEADVLALVVNKEGTEIFSTGVDRNVVRLSLLNQKKASGIRRKEWVISGKKRYHSHDVRALCLIEEKPHNALVSGGIDTNLIVSIPLVEFPHVKQYRMPLFPHRSVVSLARGARLLMCQFSDHVKVWKLATPVLPAESLARLRQFEQLDYQKESLLFNIKPKCSTNLIASAISDDGKWVVVSDMDCVKLFSITVKRADNIYTVKKVKTFPSPTHIPSASTLAFTPDSNRLIIAGTNSTIYIVNLSQASAGVFETEQKFEEHRGVVDADGVDEYEKSRRRSGGKGGKELVMWVCVSNDGQWLASGDLANRINVFSLDSLRHHATLPIFSSQHTSLTFHPISATLIVTCVSNEFFLYDCEEARLSDWSREYSHRLPLRWLYSKNLTMGSCVGENKPGVVALWGSETLCFVDLEKPLGAPDAAISRVQRTAVQMAERNTARRKKTRSKANQSGESEDDKQSGGDPMVTSGDEVKRNGTTASGETSDGVILISSGEESGDDESEAEDGVVNGFGEEGLVNGLVVHSAVGGKRGRDALGVSGVGGPNHVGLGDGMLSGMVPGSQLGRATTYSEAFLMETRYHPIMFAGFVGANEMVIVERPVLKVYEELPEAFYKHEFQF</sequence>
<feature type="region of interest" description="Disordered" evidence="1">
    <location>
        <begin position="728"/>
        <end position="802"/>
    </location>
</feature>